<dbReference type="PRINTS" id="PR00868">
    <property type="entry name" value="DNAPOLI"/>
</dbReference>
<keyword evidence="6 16" id="KW-0235">DNA replication</keyword>
<dbReference type="SUPFAM" id="SSF47807">
    <property type="entry name" value="5' to 3' exonuclease, C-terminal subdomain"/>
    <property type="match status" value="1"/>
</dbReference>
<keyword evidence="20" id="KW-1185">Reference proteome</keyword>
<comment type="function">
    <text evidence="16">In addition to polymerase activity, this DNA polymerase exhibits 5'-3' exonuclease activity.</text>
</comment>
<comment type="subunit">
    <text evidence="16">Single-chain monomer with multiple functions.</text>
</comment>
<comment type="similarity">
    <text evidence="1 16">Belongs to the DNA polymerase type-A family.</text>
</comment>
<keyword evidence="8 16" id="KW-0227">DNA damage</keyword>
<dbReference type="SMART" id="SM00475">
    <property type="entry name" value="53EXOc"/>
    <property type="match status" value="1"/>
</dbReference>
<keyword evidence="5 16" id="KW-0548">Nucleotidyltransferase</keyword>
<protein>
    <recommendedName>
        <fullName evidence="3 15">DNA polymerase I</fullName>
        <ecNumber evidence="2 15">2.7.7.7</ecNumber>
    </recommendedName>
</protein>
<dbReference type="NCBIfam" id="NF004397">
    <property type="entry name" value="PRK05755.1"/>
    <property type="match status" value="1"/>
</dbReference>
<evidence type="ECO:0000256" key="6">
    <source>
        <dbReference type="ARBA" id="ARBA00022705"/>
    </source>
</evidence>
<dbReference type="SUPFAM" id="SSF56672">
    <property type="entry name" value="DNA/RNA polymerases"/>
    <property type="match status" value="1"/>
</dbReference>
<keyword evidence="13 16" id="KW-0234">DNA repair</keyword>
<evidence type="ECO:0000256" key="13">
    <source>
        <dbReference type="ARBA" id="ARBA00023204"/>
    </source>
</evidence>
<dbReference type="SMART" id="SM00279">
    <property type="entry name" value="HhH2"/>
    <property type="match status" value="1"/>
</dbReference>
<dbReference type="Gene3D" id="3.40.50.1010">
    <property type="entry name" value="5'-nuclease"/>
    <property type="match status" value="1"/>
</dbReference>
<evidence type="ECO:0000256" key="8">
    <source>
        <dbReference type="ARBA" id="ARBA00022763"/>
    </source>
</evidence>
<evidence type="ECO:0000256" key="12">
    <source>
        <dbReference type="ARBA" id="ARBA00023125"/>
    </source>
</evidence>
<evidence type="ECO:0000313" key="19">
    <source>
        <dbReference type="EMBL" id="MBC5660196.1"/>
    </source>
</evidence>
<evidence type="ECO:0000313" key="20">
    <source>
        <dbReference type="Proteomes" id="UP000649345"/>
    </source>
</evidence>
<dbReference type="InterPro" id="IPR012337">
    <property type="entry name" value="RNaseH-like_sf"/>
</dbReference>
<evidence type="ECO:0000256" key="15">
    <source>
        <dbReference type="NCBIfam" id="TIGR00593"/>
    </source>
</evidence>
<keyword evidence="12 16" id="KW-0238">DNA-binding</keyword>
<keyword evidence="9 16" id="KW-0378">Hydrolase</keyword>
<evidence type="ECO:0000256" key="11">
    <source>
        <dbReference type="ARBA" id="ARBA00022932"/>
    </source>
</evidence>
<dbReference type="Gene3D" id="3.30.70.370">
    <property type="match status" value="1"/>
</dbReference>
<dbReference type="Gene3D" id="1.20.1060.10">
    <property type="entry name" value="Taq DNA Polymerase, Chain T, domain 4"/>
    <property type="match status" value="1"/>
</dbReference>
<dbReference type="InterPro" id="IPR036279">
    <property type="entry name" value="5-3_exonuclease_C_sf"/>
</dbReference>
<dbReference type="InterPro" id="IPR001098">
    <property type="entry name" value="DNA-dir_DNA_pol_A_palm_dom"/>
</dbReference>
<sequence>MREKILLVDGHSIINRAFYGVTDLTNSEGLHTNAIYGFLNTLFKVLDEEKPDYLTVAFDVKAPTFRHKMYDAYKGTRKPMPAELHEQVPVLKDVLHAMGIETMEKAGLEADDLLGTVAKRSEARGLEVTVLSGDRDLLQLATEHIRIRIPKSKGGVTETENYHTQDVIDRYQVTPLQIIELKALMGDTADNIPGVPGIGEKTATNLIVQFGSIENAYRHVEEIKPNRAKEALKTHYDMAEMSKKLATIDIDCDYDYDWEKAKLGDIYTPEAYSFLKRLEFKNMLSRFSVEAPANEKIEKSFRLVEDLGEAENLLSRAEQTERLAFALQREGEELLSLSLTLGQERTFIIPVEGFVTENWLLGRLVRVLAEAQHISCLGLKETLKYLESRMDGEGQKEIQRLAGLEHQNAFSDEEITAYLLNPLKDSYGTEELAKEYLALTIPSRTELFGKDKLTKVKDENPEAYRIYAGYASYVLYQAAPVLEEKLQETGMERLYRDMEMPLVFTLAGMEREGVRVDAEALKSYGDELAVRIGELEKQIYEEAGETFNINSPKQLGVILFEKMGMKGGKKTKTGYSTSAEVLEKLAPEHKIVADILEYRQLTKLKSTYADGLAGYIGADQRIHTTFQQTITATGRLSSTEPNLQNIPIRVELGRRIRKVFIPAEGCVLVDADYSQIELRVLAHMSGDENLIKAYREAQDIHRLTASQVFHIPFDQVTDLQRRNAKAVNFGIVYGISSFGLSQDLSITRKEAQEYIQKYFETYPKIKEFLDRCVEEAKTEGYAKTMFGRRRPMPELKSSNFMQRSFGERVAMNAPIQGTAADIIKIAMIRVDRRLREEGLASRLLLQVHDELLIEARENELTRVKTILAEEMCGAAELSVPLEIDMKQGKNWYEAH</sequence>
<dbReference type="InterPro" id="IPR002421">
    <property type="entry name" value="5-3_exonuclease"/>
</dbReference>
<feature type="domain" description="5'-3' exonuclease" evidence="17">
    <location>
        <begin position="1"/>
        <end position="264"/>
    </location>
</feature>
<comment type="caution">
    <text evidence="19">The sequence shown here is derived from an EMBL/GenBank/DDBJ whole genome shotgun (WGS) entry which is preliminary data.</text>
</comment>
<evidence type="ECO:0000256" key="2">
    <source>
        <dbReference type="ARBA" id="ARBA00012417"/>
    </source>
</evidence>
<accession>A0A923LD94</accession>
<keyword evidence="4 16" id="KW-0808">Transferase</keyword>
<dbReference type="EC" id="2.7.7.7" evidence="2 15"/>
<dbReference type="InterPro" id="IPR043502">
    <property type="entry name" value="DNA/RNA_pol_sf"/>
</dbReference>
<dbReference type="InterPro" id="IPR029060">
    <property type="entry name" value="PIN-like_dom_sf"/>
</dbReference>
<evidence type="ECO:0000256" key="14">
    <source>
        <dbReference type="ARBA" id="ARBA00049244"/>
    </source>
</evidence>
<evidence type="ECO:0000256" key="3">
    <source>
        <dbReference type="ARBA" id="ARBA00020311"/>
    </source>
</evidence>
<evidence type="ECO:0000256" key="1">
    <source>
        <dbReference type="ARBA" id="ARBA00007705"/>
    </source>
</evidence>
<name>A0A923LD94_9FIRM</name>
<dbReference type="SUPFAM" id="SSF53098">
    <property type="entry name" value="Ribonuclease H-like"/>
    <property type="match status" value="1"/>
</dbReference>
<comment type="catalytic activity">
    <reaction evidence="14 16">
        <text>DNA(n) + a 2'-deoxyribonucleoside 5'-triphosphate = DNA(n+1) + diphosphate</text>
        <dbReference type="Rhea" id="RHEA:22508"/>
        <dbReference type="Rhea" id="RHEA-COMP:17339"/>
        <dbReference type="Rhea" id="RHEA-COMP:17340"/>
        <dbReference type="ChEBI" id="CHEBI:33019"/>
        <dbReference type="ChEBI" id="CHEBI:61560"/>
        <dbReference type="ChEBI" id="CHEBI:173112"/>
        <dbReference type="EC" id="2.7.7.7"/>
    </reaction>
</comment>
<dbReference type="CDD" id="cd09898">
    <property type="entry name" value="H3TH_53EXO"/>
    <property type="match status" value="1"/>
</dbReference>
<keyword evidence="10 16" id="KW-0269">Exonuclease</keyword>
<dbReference type="InterPro" id="IPR018320">
    <property type="entry name" value="DNA_polymerase_1"/>
</dbReference>
<dbReference type="SMART" id="SM00482">
    <property type="entry name" value="POLAc"/>
    <property type="match status" value="1"/>
</dbReference>
<dbReference type="GO" id="GO:0006261">
    <property type="term" value="P:DNA-templated DNA replication"/>
    <property type="evidence" value="ECO:0007669"/>
    <property type="project" value="UniProtKB-UniRule"/>
</dbReference>
<dbReference type="InterPro" id="IPR020045">
    <property type="entry name" value="DNA_polI_H3TH"/>
</dbReference>
<dbReference type="CDD" id="cd09859">
    <property type="entry name" value="PIN_53EXO"/>
    <property type="match status" value="1"/>
</dbReference>
<dbReference type="GO" id="GO:0003677">
    <property type="term" value="F:DNA binding"/>
    <property type="evidence" value="ECO:0007669"/>
    <property type="project" value="UniProtKB-UniRule"/>
</dbReference>
<dbReference type="EMBL" id="JACOOR010000005">
    <property type="protein sequence ID" value="MBC5660196.1"/>
    <property type="molecule type" value="Genomic_DNA"/>
</dbReference>
<dbReference type="PANTHER" id="PTHR10133:SF27">
    <property type="entry name" value="DNA POLYMERASE NU"/>
    <property type="match status" value="1"/>
</dbReference>
<dbReference type="FunFam" id="1.10.150.20:FF:000002">
    <property type="entry name" value="DNA polymerase I"/>
    <property type="match status" value="1"/>
</dbReference>
<dbReference type="FunFam" id="1.10.150.20:FF:000003">
    <property type="entry name" value="DNA polymerase I"/>
    <property type="match status" value="1"/>
</dbReference>
<dbReference type="AlphaFoldDB" id="A0A923LD94"/>
<dbReference type="Pfam" id="PF00476">
    <property type="entry name" value="DNA_pol_A"/>
    <property type="match status" value="1"/>
</dbReference>
<dbReference type="InterPro" id="IPR036397">
    <property type="entry name" value="RNaseH_sf"/>
</dbReference>
<evidence type="ECO:0000259" key="18">
    <source>
        <dbReference type="SMART" id="SM00482"/>
    </source>
</evidence>
<dbReference type="RefSeq" id="WP_186873631.1">
    <property type="nucleotide sequence ID" value="NZ_JACOOR010000005.1"/>
</dbReference>
<dbReference type="SUPFAM" id="SSF88723">
    <property type="entry name" value="PIN domain-like"/>
    <property type="match status" value="1"/>
</dbReference>
<reference evidence="19" key="1">
    <citation type="submission" date="2020-08" db="EMBL/GenBank/DDBJ databases">
        <title>Genome public.</title>
        <authorList>
            <person name="Liu C."/>
            <person name="Sun Q."/>
        </authorList>
    </citation>
    <scope>NUCLEOTIDE SEQUENCE</scope>
    <source>
        <strain evidence="19">NSJ-68</strain>
    </source>
</reference>
<proteinExistence type="inferred from homology"/>
<evidence type="ECO:0000256" key="5">
    <source>
        <dbReference type="ARBA" id="ARBA00022695"/>
    </source>
</evidence>
<dbReference type="PANTHER" id="PTHR10133">
    <property type="entry name" value="DNA POLYMERASE I"/>
    <property type="match status" value="1"/>
</dbReference>
<feature type="domain" description="DNA-directed DNA polymerase family A palm" evidence="18">
    <location>
        <begin position="653"/>
        <end position="859"/>
    </location>
</feature>
<dbReference type="InterPro" id="IPR008918">
    <property type="entry name" value="HhH2"/>
</dbReference>
<dbReference type="GO" id="GO:0003887">
    <property type="term" value="F:DNA-directed DNA polymerase activity"/>
    <property type="evidence" value="ECO:0007669"/>
    <property type="project" value="UniProtKB-UniRule"/>
</dbReference>
<evidence type="ECO:0000256" key="4">
    <source>
        <dbReference type="ARBA" id="ARBA00022679"/>
    </source>
</evidence>
<dbReference type="GO" id="GO:0006302">
    <property type="term" value="P:double-strand break repair"/>
    <property type="evidence" value="ECO:0007669"/>
    <property type="project" value="TreeGrafter"/>
</dbReference>
<evidence type="ECO:0000256" key="16">
    <source>
        <dbReference type="RuleBase" id="RU004460"/>
    </source>
</evidence>
<evidence type="ECO:0000256" key="9">
    <source>
        <dbReference type="ARBA" id="ARBA00022801"/>
    </source>
</evidence>
<dbReference type="Gene3D" id="1.10.150.20">
    <property type="entry name" value="5' to 3' exonuclease, C-terminal subdomain"/>
    <property type="match status" value="2"/>
</dbReference>
<evidence type="ECO:0000256" key="10">
    <source>
        <dbReference type="ARBA" id="ARBA00022839"/>
    </source>
</evidence>
<dbReference type="FunFam" id="1.20.1060.10:FF:000001">
    <property type="entry name" value="DNA polymerase I"/>
    <property type="match status" value="1"/>
</dbReference>
<dbReference type="Gene3D" id="3.30.420.10">
    <property type="entry name" value="Ribonuclease H-like superfamily/Ribonuclease H"/>
    <property type="match status" value="1"/>
</dbReference>
<dbReference type="CDD" id="cd08637">
    <property type="entry name" value="DNA_pol_A_pol_I_C"/>
    <property type="match status" value="1"/>
</dbReference>
<dbReference type="InterPro" id="IPR002298">
    <property type="entry name" value="DNA_polymerase_A"/>
</dbReference>
<keyword evidence="7" id="KW-0540">Nuclease</keyword>
<dbReference type="FunFam" id="3.40.50.1010:FF:000001">
    <property type="entry name" value="DNA polymerase I"/>
    <property type="match status" value="1"/>
</dbReference>
<evidence type="ECO:0000259" key="17">
    <source>
        <dbReference type="SMART" id="SM00475"/>
    </source>
</evidence>
<dbReference type="InterPro" id="IPR019760">
    <property type="entry name" value="DNA-dir_DNA_pol_A_CS"/>
</dbReference>
<gene>
    <name evidence="16 19" type="primary">polA</name>
    <name evidence="19" type="ORF">H8S44_10470</name>
</gene>
<dbReference type="Proteomes" id="UP000649345">
    <property type="component" value="Unassembled WGS sequence"/>
</dbReference>
<dbReference type="NCBIfam" id="TIGR00593">
    <property type="entry name" value="pola"/>
    <property type="match status" value="1"/>
</dbReference>
<dbReference type="PROSITE" id="PS00447">
    <property type="entry name" value="DNA_POLYMERASE_A"/>
    <property type="match status" value="1"/>
</dbReference>
<dbReference type="CDD" id="cd06140">
    <property type="entry name" value="DNA_polA_I_Bacillus_like_exo"/>
    <property type="match status" value="1"/>
</dbReference>
<dbReference type="Pfam" id="PF01367">
    <property type="entry name" value="5_3_exonuc"/>
    <property type="match status" value="1"/>
</dbReference>
<organism evidence="19 20">
    <name type="scientific">Anaerosacchariphilus hominis</name>
    <dbReference type="NCBI Taxonomy" id="2763017"/>
    <lineage>
        <taxon>Bacteria</taxon>
        <taxon>Bacillati</taxon>
        <taxon>Bacillota</taxon>
        <taxon>Clostridia</taxon>
        <taxon>Lachnospirales</taxon>
        <taxon>Lachnospiraceae</taxon>
        <taxon>Anaerosacchariphilus</taxon>
    </lineage>
</organism>
<dbReference type="GO" id="GO:0008409">
    <property type="term" value="F:5'-3' exonuclease activity"/>
    <property type="evidence" value="ECO:0007669"/>
    <property type="project" value="UniProtKB-UniRule"/>
</dbReference>
<dbReference type="Pfam" id="PF02739">
    <property type="entry name" value="5_3_exonuc_N"/>
    <property type="match status" value="1"/>
</dbReference>
<keyword evidence="11 16" id="KW-0239">DNA-directed DNA polymerase</keyword>
<evidence type="ECO:0000256" key="7">
    <source>
        <dbReference type="ARBA" id="ARBA00022722"/>
    </source>
</evidence>
<dbReference type="InterPro" id="IPR020046">
    <property type="entry name" value="5-3_exonucl_a-hlix_arch_N"/>
</dbReference>